<feature type="transmembrane region" description="Helical" evidence="8">
    <location>
        <begin position="744"/>
        <end position="763"/>
    </location>
</feature>
<dbReference type="Pfam" id="PF12036">
    <property type="entry name" value="DUF3522"/>
    <property type="match status" value="1"/>
</dbReference>
<dbReference type="GO" id="GO:0005886">
    <property type="term" value="C:plasma membrane"/>
    <property type="evidence" value="ECO:0007669"/>
    <property type="project" value="UniProtKB-SubCell"/>
</dbReference>
<feature type="transmembrane region" description="Helical" evidence="8">
    <location>
        <begin position="645"/>
        <end position="675"/>
    </location>
</feature>
<keyword evidence="11" id="KW-1185">Reference proteome</keyword>
<feature type="disulfide bond" evidence="7">
    <location>
        <begin position="553"/>
        <end position="562"/>
    </location>
</feature>
<dbReference type="PROSITE" id="PS50026">
    <property type="entry name" value="EGF_3"/>
    <property type="match status" value="1"/>
</dbReference>
<organism evidence="10 11">
    <name type="scientific">Vespula vulgaris</name>
    <name type="common">Yellow jacket</name>
    <name type="synonym">Wasp</name>
    <dbReference type="NCBI Taxonomy" id="7454"/>
    <lineage>
        <taxon>Eukaryota</taxon>
        <taxon>Metazoa</taxon>
        <taxon>Ecdysozoa</taxon>
        <taxon>Arthropoda</taxon>
        <taxon>Hexapoda</taxon>
        <taxon>Insecta</taxon>
        <taxon>Pterygota</taxon>
        <taxon>Neoptera</taxon>
        <taxon>Endopterygota</taxon>
        <taxon>Hymenoptera</taxon>
        <taxon>Apocrita</taxon>
        <taxon>Aculeata</taxon>
        <taxon>Vespoidea</taxon>
        <taxon>Vespidae</taxon>
        <taxon>Vespinae</taxon>
        <taxon>Vespula</taxon>
    </lineage>
</organism>
<accession>A0A834JQN1</accession>
<evidence type="ECO:0000313" key="11">
    <source>
        <dbReference type="Proteomes" id="UP000614350"/>
    </source>
</evidence>
<sequence>MIAIFLKRFFSTQHFYYLYFFFVHLLLFFPGASCIIPEASQESILQSFKSYSDVAMFHFNVPKEILRATWQFAAFMDGPNCPQRKVHIHLRWGSYPVLSVDNMTFPTNMYPLNNDTLVISTDTFFEPKTMAVIPVYGPQAGDWFVAAYLSHWDKKVQQQGLVHKCHYSIGSVALWVGANNIENIPVGYQTTLKTKETSSYYKIYVPSGISTLRVYIWGCNFTVHSFRNVYKPCIKNIALQGRVLPIYNNTPSSNIGNLTMLDSYTFTISSPYEDSYYYLLIISDSIIEFNIKVSISECPIKLIEKEFIKQYLDVSSITEKVTQISAKNLKEQQIYNFLNHNINSSIDLIDLYKNQFYVQKENSNEENKCFPRYQLVRVKHSQVFSSSYLLQGREWLTPWLVLMDSYPIIIQFNILPLVDIGGTLEINIHLEMYETMTKQLIVVAVCVQKGHAPNILENKIVCEDKKLFMNLSSLSKHDESILIPYPQPDTWYISLQATCYINDHPVNCEMEEILVLLNIHTRQCVFSGNNSCGYHGICQEIHRNLLVYTACDCFEGYKGWGCTDVISTNSGNFAVITTLMLTLSNGFFIPAIYLAIKRELYTEGLIYLSTMLSSAFYHACDQRTTNYCITKFEVLQYCDFFSSILAFWVTLVAMAGLPIRFVSLCHMLGVLLITFEVQSDRTSLISILMPLTIGIIIPVGTYLYRSYYLKSWKKPNRLSKLLIGLLLAGVGLLLFSLVETEANYQYVHSAWHMVIAISLIFLLPPARTEQLNNSDIDSSTEDSELLNYKDYPESPVFTVINR</sequence>
<dbReference type="EMBL" id="JACSEA010000010">
    <property type="protein sequence ID" value="KAF7391124.1"/>
    <property type="molecule type" value="Genomic_DNA"/>
</dbReference>
<feature type="domain" description="EGF-like" evidence="9">
    <location>
        <begin position="520"/>
        <end position="563"/>
    </location>
</feature>
<dbReference type="InterPro" id="IPR000742">
    <property type="entry name" value="EGF"/>
</dbReference>
<dbReference type="PROSITE" id="PS00022">
    <property type="entry name" value="EGF_1"/>
    <property type="match status" value="1"/>
</dbReference>
<keyword evidence="4 8" id="KW-0812">Transmembrane</keyword>
<keyword evidence="5 8" id="KW-1133">Transmembrane helix</keyword>
<evidence type="ECO:0000313" key="10">
    <source>
        <dbReference type="EMBL" id="KAF7391124.1"/>
    </source>
</evidence>
<evidence type="ECO:0000256" key="5">
    <source>
        <dbReference type="ARBA" id="ARBA00022989"/>
    </source>
</evidence>
<protein>
    <recommendedName>
        <fullName evidence="9">EGF-like domain-containing protein</fullName>
    </recommendedName>
</protein>
<comment type="caution">
    <text evidence="10">The sequence shown here is derived from an EMBL/GenBank/DDBJ whole genome shotgun (WGS) entry which is preliminary data.</text>
</comment>
<gene>
    <name evidence="10" type="ORF">HZH66_009604</name>
</gene>
<evidence type="ECO:0000256" key="2">
    <source>
        <dbReference type="ARBA" id="ARBA00005542"/>
    </source>
</evidence>
<evidence type="ECO:0000256" key="3">
    <source>
        <dbReference type="ARBA" id="ARBA00022475"/>
    </source>
</evidence>
<name>A0A834JQN1_VESVU</name>
<dbReference type="InterPro" id="IPR021910">
    <property type="entry name" value="NGX6/PGAP6/MYMK"/>
</dbReference>
<dbReference type="PANTHER" id="PTHR14319:SF3">
    <property type="entry name" value="TRANSMEMBRANE PROTEIN-LIKE PROTEIN"/>
    <property type="match status" value="1"/>
</dbReference>
<evidence type="ECO:0000256" key="4">
    <source>
        <dbReference type="ARBA" id="ARBA00022692"/>
    </source>
</evidence>
<keyword evidence="3" id="KW-1003">Cell membrane</keyword>
<feature type="transmembrane region" description="Helical" evidence="8">
    <location>
        <begin position="687"/>
        <end position="709"/>
    </location>
</feature>
<keyword evidence="6 8" id="KW-0472">Membrane</keyword>
<feature type="transmembrane region" description="Helical" evidence="8">
    <location>
        <begin position="721"/>
        <end position="738"/>
    </location>
</feature>
<evidence type="ECO:0000256" key="6">
    <source>
        <dbReference type="ARBA" id="ARBA00023136"/>
    </source>
</evidence>
<evidence type="ECO:0000259" key="9">
    <source>
        <dbReference type="PROSITE" id="PS50026"/>
    </source>
</evidence>
<keyword evidence="7" id="KW-1015">Disulfide bond</keyword>
<keyword evidence="7" id="KW-0245">EGF-like domain</keyword>
<proteinExistence type="inferred from homology"/>
<dbReference type="PROSITE" id="PS01186">
    <property type="entry name" value="EGF_2"/>
    <property type="match status" value="1"/>
</dbReference>
<feature type="transmembrane region" description="Helical" evidence="8">
    <location>
        <begin position="573"/>
        <end position="596"/>
    </location>
</feature>
<evidence type="ECO:0000256" key="7">
    <source>
        <dbReference type="PROSITE-ProRule" id="PRU00076"/>
    </source>
</evidence>
<comment type="similarity">
    <text evidence="2">Belongs to the TMEM8 family.</text>
</comment>
<comment type="subcellular location">
    <subcellularLocation>
        <location evidence="1">Cell membrane</location>
        <topology evidence="1">Multi-pass membrane protein</topology>
    </subcellularLocation>
</comment>
<dbReference type="Proteomes" id="UP000614350">
    <property type="component" value="Unassembled WGS sequence"/>
</dbReference>
<evidence type="ECO:0000256" key="8">
    <source>
        <dbReference type="SAM" id="Phobius"/>
    </source>
</evidence>
<evidence type="ECO:0000256" key="1">
    <source>
        <dbReference type="ARBA" id="ARBA00004651"/>
    </source>
</evidence>
<reference evidence="10" key="1">
    <citation type="journal article" date="2020" name="G3 (Bethesda)">
        <title>High-Quality Assemblies for Three Invasive Social Wasps from the &lt;i&gt;Vespula&lt;/i&gt; Genus.</title>
        <authorList>
            <person name="Harrop T.W.R."/>
            <person name="Guhlin J."/>
            <person name="McLaughlin G.M."/>
            <person name="Permina E."/>
            <person name="Stockwell P."/>
            <person name="Gilligan J."/>
            <person name="Le Lec M.F."/>
            <person name="Gruber M.A.M."/>
            <person name="Quinn O."/>
            <person name="Lovegrove M."/>
            <person name="Duncan E.J."/>
            <person name="Remnant E.J."/>
            <person name="Van Eeckhoven J."/>
            <person name="Graham B."/>
            <person name="Knapp R.A."/>
            <person name="Langford K.W."/>
            <person name="Kronenberg Z."/>
            <person name="Press M.O."/>
            <person name="Eacker S.M."/>
            <person name="Wilson-Rankin E.E."/>
            <person name="Purcell J."/>
            <person name="Lester P.J."/>
            <person name="Dearden P.K."/>
        </authorList>
    </citation>
    <scope>NUCLEOTIDE SEQUENCE</scope>
    <source>
        <strain evidence="10">Marl-1</strain>
    </source>
</reference>
<dbReference type="AlphaFoldDB" id="A0A834JQN1"/>
<dbReference type="PANTHER" id="PTHR14319">
    <property type="entry name" value="FIVE-SPAN TRANSMEMBRANE PROTEIN M83"/>
    <property type="match status" value="1"/>
</dbReference>
<comment type="caution">
    <text evidence="7">Lacks conserved residue(s) required for the propagation of feature annotation.</text>
</comment>